<dbReference type="Proteomes" id="UP001357733">
    <property type="component" value="Unassembled WGS sequence"/>
</dbReference>
<accession>A0AAW9MUY0</accession>
<evidence type="ECO:0000313" key="2">
    <source>
        <dbReference type="Proteomes" id="UP001357733"/>
    </source>
</evidence>
<sequence length="83" mass="9348">MNYNTKDGSRENLDLNIDYYHEGFCSKTGKDIKGNYCSHCGENMLRIAEKSSLFDSGEGPKTEGFLGKIKNLFLDEEDDGDEV</sequence>
<protein>
    <submittedName>
        <fullName evidence="1">Uncharacterized protein</fullName>
    </submittedName>
</protein>
<reference evidence="1 2" key="1">
    <citation type="submission" date="2024-01" db="EMBL/GenBank/DDBJ databases">
        <title>Complete genome sequence of Citroniella saccharovorans strain M6.X9, isolated from human fecal sample.</title>
        <authorList>
            <person name="Cheng G."/>
            <person name="Westerholm M."/>
            <person name="Schnurer A."/>
        </authorList>
    </citation>
    <scope>NUCLEOTIDE SEQUENCE [LARGE SCALE GENOMIC DNA]</scope>
    <source>
        <strain evidence="1 2">DSM 29873</strain>
    </source>
</reference>
<dbReference type="RefSeq" id="WP_324620110.1">
    <property type="nucleotide sequence ID" value="NZ_JAYKOT010000003.1"/>
</dbReference>
<name>A0AAW9MUY0_9FIRM</name>
<comment type="caution">
    <text evidence="1">The sequence shown here is derived from an EMBL/GenBank/DDBJ whole genome shotgun (WGS) entry which is preliminary data.</text>
</comment>
<organism evidence="1 2">
    <name type="scientific">Citroniella saccharovorans</name>
    <dbReference type="NCBI Taxonomy" id="2053367"/>
    <lineage>
        <taxon>Bacteria</taxon>
        <taxon>Bacillati</taxon>
        <taxon>Bacillota</taxon>
        <taxon>Tissierellia</taxon>
        <taxon>Tissierellales</taxon>
        <taxon>Peptoniphilaceae</taxon>
        <taxon>Citroniella</taxon>
    </lineage>
</organism>
<gene>
    <name evidence="1" type="ORF">VLK81_08040</name>
</gene>
<evidence type="ECO:0000313" key="1">
    <source>
        <dbReference type="EMBL" id="MEB3429956.1"/>
    </source>
</evidence>
<keyword evidence="2" id="KW-1185">Reference proteome</keyword>
<dbReference type="AlphaFoldDB" id="A0AAW9MUY0"/>
<dbReference type="EMBL" id="JAYKOT010000003">
    <property type="protein sequence ID" value="MEB3429956.1"/>
    <property type="molecule type" value="Genomic_DNA"/>
</dbReference>
<proteinExistence type="predicted"/>